<dbReference type="InterPro" id="IPR015422">
    <property type="entry name" value="PyrdxlP-dep_Trfase_small"/>
</dbReference>
<gene>
    <name evidence="6" type="primary">argD</name>
    <name evidence="6" type="ORF">GCM10007962_08970</name>
</gene>
<dbReference type="FunFam" id="3.40.640.10:FF:000004">
    <property type="entry name" value="Acetylornithine aminotransferase"/>
    <property type="match status" value="1"/>
</dbReference>
<dbReference type="AlphaFoldDB" id="A0A8J3FI22"/>
<reference evidence="6" key="1">
    <citation type="journal article" date="2014" name="Int. J. Syst. Evol. Microbiol.">
        <title>Complete genome sequence of Corynebacterium casei LMG S-19264T (=DSM 44701T), isolated from a smear-ripened cheese.</title>
        <authorList>
            <consortium name="US DOE Joint Genome Institute (JGI-PGF)"/>
            <person name="Walter F."/>
            <person name="Albersmeier A."/>
            <person name="Kalinowski J."/>
            <person name="Ruckert C."/>
        </authorList>
    </citation>
    <scope>NUCLEOTIDE SEQUENCE</scope>
    <source>
        <strain evidence="6">JCM 12862</strain>
    </source>
</reference>
<reference evidence="6" key="2">
    <citation type="submission" date="2020-09" db="EMBL/GenBank/DDBJ databases">
        <authorList>
            <person name="Sun Q."/>
            <person name="Ohkuma M."/>
        </authorList>
    </citation>
    <scope>NUCLEOTIDE SEQUENCE</scope>
    <source>
        <strain evidence="6">JCM 12862</strain>
    </source>
</reference>
<evidence type="ECO:0000313" key="6">
    <source>
        <dbReference type="EMBL" id="GGK16917.1"/>
    </source>
</evidence>
<dbReference type="PROSITE" id="PS00600">
    <property type="entry name" value="AA_TRANSFER_CLASS_3"/>
    <property type="match status" value="1"/>
</dbReference>
<dbReference type="GO" id="GO:0042802">
    <property type="term" value="F:identical protein binding"/>
    <property type="evidence" value="ECO:0007669"/>
    <property type="project" value="TreeGrafter"/>
</dbReference>
<sequence length="394" mass="43405">MNQDFFKYQAQTTPHPLAMEVSHANGSYIYDSNKKAYLDFVAGVSACTLGHSHPKVIQTIKEQLDKYMHVMVYGEYIQKPAVELTKLLAKNLPYPLEKTYLTNSGTEAIEGALKLAKRATGRSEIIAANKAYHGNTMGSMSVMGYEERKQAFRPLIPDVRFITFNDEADLSLITTKTACVILETIQGGAGFIEPKNGYLKKVRERCNAVGALLILDEIQPGVGRTGRLFGFEHYDCIPDILVTGKGLGGGMPIGAFTASGELMDLLQDNPKLGHITTFGGHPVIAASALATLHEVIESDLMPQALEKEQLFRKLLVHPLITEIRGKGLMLAIMLPSKDIVDTVVLKCQEQGLILFWLLFEPKAVRITPPLTISKEEIIKGCTIIIDILNSIHIK</sequence>
<evidence type="ECO:0000313" key="7">
    <source>
        <dbReference type="Proteomes" id="UP000612329"/>
    </source>
</evidence>
<dbReference type="Gene3D" id="3.40.640.10">
    <property type="entry name" value="Type I PLP-dependent aspartate aminotransferase-like (Major domain)"/>
    <property type="match status" value="1"/>
</dbReference>
<dbReference type="PIRSF" id="PIRSF000521">
    <property type="entry name" value="Transaminase_4ab_Lys_Orn"/>
    <property type="match status" value="1"/>
</dbReference>
<dbReference type="InterPro" id="IPR005814">
    <property type="entry name" value="Aminotrans_3"/>
</dbReference>
<dbReference type="RefSeq" id="WP_188650470.1">
    <property type="nucleotide sequence ID" value="NZ_BMNR01000002.1"/>
</dbReference>
<dbReference type="PANTHER" id="PTHR11986">
    <property type="entry name" value="AMINOTRANSFERASE CLASS III"/>
    <property type="match status" value="1"/>
</dbReference>
<keyword evidence="7" id="KW-1185">Reference proteome</keyword>
<evidence type="ECO:0000256" key="3">
    <source>
        <dbReference type="ARBA" id="ARBA00022679"/>
    </source>
</evidence>
<dbReference type="CDD" id="cd00610">
    <property type="entry name" value="OAT_like"/>
    <property type="match status" value="1"/>
</dbReference>
<evidence type="ECO:0000256" key="1">
    <source>
        <dbReference type="ARBA" id="ARBA00001933"/>
    </source>
</evidence>
<dbReference type="InterPro" id="IPR050103">
    <property type="entry name" value="Class-III_PLP-dep_AT"/>
</dbReference>
<dbReference type="SUPFAM" id="SSF53383">
    <property type="entry name" value="PLP-dependent transferases"/>
    <property type="match status" value="1"/>
</dbReference>
<evidence type="ECO:0000256" key="4">
    <source>
        <dbReference type="ARBA" id="ARBA00022898"/>
    </source>
</evidence>
<name>A0A8J3FI22_9FLAO</name>
<proteinExistence type="inferred from homology"/>
<evidence type="ECO:0000256" key="2">
    <source>
        <dbReference type="ARBA" id="ARBA00022576"/>
    </source>
</evidence>
<dbReference type="InterPro" id="IPR049704">
    <property type="entry name" value="Aminotrans_3_PPA_site"/>
</dbReference>
<dbReference type="GO" id="GO:0008483">
    <property type="term" value="F:transaminase activity"/>
    <property type="evidence" value="ECO:0007669"/>
    <property type="project" value="UniProtKB-KW"/>
</dbReference>
<dbReference type="EMBL" id="BMNR01000002">
    <property type="protein sequence ID" value="GGK16917.1"/>
    <property type="molecule type" value="Genomic_DNA"/>
</dbReference>
<dbReference type="GO" id="GO:0030170">
    <property type="term" value="F:pyridoxal phosphate binding"/>
    <property type="evidence" value="ECO:0007669"/>
    <property type="project" value="InterPro"/>
</dbReference>
<dbReference type="InterPro" id="IPR015421">
    <property type="entry name" value="PyrdxlP-dep_Trfase_major"/>
</dbReference>
<dbReference type="Pfam" id="PF00202">
    <property type="entry name" value="Aminotran_3"/>
    <property type="match status" value="1"/>
</dbReference>
<organism evidence="6 7">
    <name type="scientific">Yeosuana aromativorans</name>
    <dbReference type="NCBI Taxonomy" id="288019"/>
    <lineage>
        <taxon>Bacteria</taxon>
        <taxon>Pseudomonadati</taxon>
        <taxon>Bacteroidota</taxon>
        <taxon>Flavobacteriia</taxon>
        <taxon>Flavobacteriales</taxon>
        <taxon>Flavobacteriaceae</taxon>
        <taxon>Yeosuana</taxon>
    </lineage>
</organism>
<dbReference type="PANTHER" id="PTHR11986:SF79">
    <property type="entry name" value="ACETYLORNITHINE AMINOTRANSFERASE, MITOCHONDRIAL"/>
    <property type="match status" value="1"/>
</dbReference>
<comment type="similarity">
    <text evidence="5">Belongs to the class-III pyridoxal-phosphate-dependent aminotransferase family.</text>
</comment>
<keyword evidence="3" id="KW-0808">Transferase</keyword>
<comment type="caution">
    <text evidence="6">The sequence shown here is derived from an EMBL/GenBank/DDBJ whole genome shotgun (WGS) entry which is preliminary data.</text>
</comment>
<dbReference type="Proteomes" id="UP000612329">
    <property type="component" value="Unassembled WGS sequence"/>
</dbReference>
<dbReference type="Gene3D" id="3.90.1150.10">
    <property type="entry name" value="Aspartate Aminotransferase, domain 1"/>
    <property type="match status" value="1"/>
</dbReference>
<protein>
    <submittedName>
        <fullName evidence="6">Aspartate aminotransferase family protein</fullName>
    </submittedName>
</protein>
<keyword evidence="4 5" id="KW-0663">Pyridoxal phosphate</keyword>
<dbReference type="InterPro" id="IPR015424">
    <property type="entry name" value="PyrdxlP-dep_Trfase"/>
</dbReference>
<keyword evidence="2 6" id="KW-0032">Aminotransferase</keyword>
<comment type="cofactor">
    <cofactor evidence="1">
        <name>pyridoxal 5'-phosphate</name>
        <dbReference type="ChEBI" id="CHEBI:597326"/>
    </cofactor>
</comment>
<evidence type="ECO:0000256" key="5">
    <source>
        <dbReference type="RuleBase" id="RU003560"/>
    </source>
</evidence>
<accession>A0A8J3FI22</accession>